<dbReference type="PANTHER" id="PTHR34391">
    <property type="entry name" value="UPF0658 GOLGI APPARATUS MEMBRANE PROTEIN C1952.10C-RELATED"/>
    <property type="match status" value="1"/>
</dbReference>
<dbReference type="eggNOG" id="ENOG502RRZT">
    <property type="taxonomic scope" value="Eukaryota"/>
</dbReference>
<accession>G0SHW5</accession>
<dbReference type="GeneID" id="18261399"/>
<organism evidence="4">
    <name type="scientific">Chaetomium thermophilum (strain DSM 1495 / CBS 144.50 / IMI 039719)</name>
    <name type="common">Thermochaetoides thermophila</name>
    <dbReference type="NCBI Taxonomy" id="759272"/>
    <lineage>
        <taxon>Eukaryota</taxon>
        <taxon>Fungi</taxon>
        <taxon>Dikarya</taxon>
        <taxon>Ascomycota</taxon>
        <taxon>Pezizomycotina</taxon>
        <taxon>Sordariomycetes</taxon>
        <taxon>Sordariomycetidae</taxon>
        <taxon>Sordariales</taxon>
        <taxon>Chaetomiaceae</taxon>
        <taxon>Thermochaetoides</taxon>
    </lineage>
</organism>
<dbReference type="OrthoDB" id="2448307at2759"/>
<proteinExistence type="predicted"/>
<evidence type="ECO:0000313" key="3">
    <source>
        <dbReference type="EMBL" id="EGS17035.1"/>
    </source>
</evidence>
<evidence type="ECO:0000313" key="4">
    <source>
        <dbReference type="Proteomes" id="UP000008066"/>
    </source>
</evidence>
<name>G0SHW5_CHATD</name>
<dbReference type="OMA" id="IYCARTE"/>
<protein>
    <submittedName>
        <fullName evidence="3">Putative UPF0658 golgi apparatus membrane protein</fullName>
    </submittedName>
</protein>
<feature type="transmembrane region" description="Helical" evidence="2">
    <location>
        <begin position="338"/>
        <end position="362"/>
    </location>
</feature>
<dbReference type="HOGENOM" id="CLU_029564_3_0_1"/>
<keyword evidence="4" id="KW-1185">Reference proteome</keyword>
<feature type="transmembrane region" description="Helical" evidence="2">
    <location>
        <begin position="242"/>
        <end position="260"/>
    </location>
</feature>
<reference evidence="3 4" key="1">
    <citation type="journal article" date="2011" name="Cell">
        <title>Insight into structure and assembly of the nuclear pore complex by utilizing the genome of a eukaryotic thermophile.</title>
        <authorList>
            <person name="Amlacher S."/>
            <person name="Sarges P."/>
            <person name="Flemming D."/>
            <person name="van Noort V."/>
            <person name="Kunze R."/>
            <person name="Devos D.P."/>
            <person name="Arumugam M."/>
            <person name="Bork P."/>
            <person name="Hurt E."/>
        </authorList>
    </citation>
    <scope>NUCLEOTIDE SEQUENCE [LARGE SCALE GENOMIC DNA]</scope>
    <source>
        <strain evidence="4">DSM 1495 / CBS 144.50 / IMI 039719</strain>
    </source>
</reference>
<evidence type="ECO:0000256" key="2">
    <source>
        <dbReference type="SAM" id="Phobius"/>
    </source>
</evidence>
<dbReference type="RefSeq" id="XP_006697617.1">
    <property type="nucleotide sequence ID" value="XM_006697554.1"/>
</dbReference>
<feature type="transmembrane region" description="Helical" evidence="2">
    <location>
        <begin position="211"/>
        <end position="230"/>
    </location>
</feature>
<keyword evidence="2" id="KW-0812">Transmembrane</keyword>
<dbReference type="KEGG" id="cthr:CTHT_0073610"/>
<dbReference type="EMBL" id="GL988048">
    <property type="protein sequence ID" value="EGS17035.1"/>
    <property type="molecule type" value="Genomic_DNA"/>
</dbReference>
<feature type="transmembrane region" description="Helical" evidence="2">
    <location>
        <begin position="294"/>
        <end position="317"/>
    </location>
</feature>
<sequence>MVNIAVVSVGGADDDDESERGPQPNRGLGTPWLPWGIPCTAPDPAKTREPLRVLDAAPVLEMGIAWWSHAQTSAASEPSARAFLSRSFPASKPPALASQREVRRSYLAGSQPISSFDGSSMYYGGPQYRDTDPEFIMPSATAQGTGRAAKPKLFSKEFLASRWAKLFFFVVGMQALIGVVFEAYVFGRFQFSLDYQEEREHLFTPLEKSQYRTIPTFLTLFIFGYLYILVLTWDALRLKNTIQIIGLCFSNLALFVYSVLQIDQIDKSIQKLLAAGAIKPDKEDRNVWALCKPFLIAIPVVVGVVTVAMSVLAYQLYREFAWDILKLIGADYRMTKRFLHYQIYIALLKFDFFFFLGFTIQFLVVVNGIKDFELGLHIAAIPITVGILLCAAFFTRRENRLGVCFVILLYFGGLAYFFFKLVRIYQPGHYQNYLAVRRSLTAFAVLTILLIILTIINAFICMSNFGKGLKAHLVKPNGPDPEKEDANSYQLHEQKPPLSSRMTID</sequence>
<feature type="transmembrane region" description="Helical" evidence="2">
    <location>
        <begin position="374"/>
        <end position="394"/>
    </location>
</feature>
<keyword evidence="2" id="KW-1133">Transmembrane helix</keyword>
<keyword evidence="2" id="KW-0472">Membrane</keyword>
<dbReference type="PANTHER" id="PTHR34391:SF1">
    <property type="entry name" value="UPF0658 GOLGI APPARATUS MEMBRANE PROTEIN C1952.10C-RELATED"/>
    <property type="match status" value="1"/>
</dbReference>
<feature type="region of interest" description="Disordered" evidence="1">
    <location>
        <begin position="7"/>
        <end position="35"/>
    </location>
</feature>
<dbReference type="InterPro" id="IPR040410">
    <property type="entry name" value="UPF0658_Golgi"/>
</dbReference>
<gene>
    <name evidence="3" type="ORF">CTHT_0073610</name>
</gene>
<feature type="transmembrane region" description="Helical" evidence="2">
    <location>
        <begin position="401"/>
        <end position="419"/>
    </location>
</feature>
<dbReference type="Proteomes" id="UP000008066">
    <property type="component" value="Unassembled WGS sequence"/>
</dbReference>
<feature type="region of interest" description="Disordered" evidence="1">
    <location>
        <begin position="479"/>
        <end position="505"/>
    </location>
</feature>
<dbReference type="AlphaFoldDB" id="G0SHW5"/>
<feature type="transmembrane region" description="Helical" evidence="2">
    <location>
        <begin position="166"/>
        <end position="191"/>
    </location>
</feature>
<evidence type="ECO:0000256" key="1">
    <source>
        <dbReference type="SAM" id="MobiDB-lite"/>
    </source>
</evidence>
<feature type="transmembrane region" description="Helical" evidence="2">
    <location>
        <begin position="439"/>
        <end position="460"/>
    </location>
</feature>
<dbReference type="GO" id="GO:0005794">
    <property type="term" value="C:Golgi apparatus"/>
    <property type="evidence" value="ECO:0007669"/>
    <property type="project" value="TreeGrafter"/>
</dbReference>